<evidence type="ECO:0000313" key="3">
    <source>
        <dbReference type="Proteomes" id="UP001497480"/>
    </source>
</evidence>
<feature type="compositionally biased region" description="Polar residues" evidence="1">
    <location>
        <begin position="1"/>
        <end position="41"/>
    </location>
</feature>
<reference evidence="2 3" key="1">
    <citation type="submission" date="2024-03" db="EMBL/GenBank/DDBJ databases">
        <authorList>
            <person name="Martinez-Hernandez J."/>
        </authorList>
    </citation>
    <scope>NUCLEOTIDE SEQUENCE [LARGE SCALE GENOMIC DNA]</scope>
</reference>
<dbReference type="Proteomes" id="UP001497480">
    <property type="component" value="Unassembled WGS sequence"/>
</dbReference>
<organism evidence="2 3">
    <name type="scientific">Lupinus luteus</name>
    <name type="common">European yellow lupine</name>
    <dbReference type="NCBI Taxonomy" id="3873"/>
    <lineage>
        <taxon>Eukaryota</taxon>
        <taxon>Viridiplantae</taxon>
        <taxon>Streptophyta</taxon>
        <taxon>Embryophyta</taxon>
        <taxon>Tracheophyta</taxon>
        <taxon>Spermatophyta</taxon>
        <taxon>Magnoliopsida</taxon>
        <taxon>eudicotyledons</taxon>
        <taxon>Gunneridae</taxon>
        <taxon>Pentapetalae</taxon>
        <taxon>rosids</taxon>
        <taxon>fabids</taxon>
        <taxon>Fabales</taxon>
        <taxon>Fabaceae</taxon>
        <taxon>Papilionoideae</taxon>
        <taxon>50 kb inversion clade</taxon>
        <taxon>genistoids sensu lato</taxon>
        <taxon>core genistoids</taxon>
        <taxon>Genisteae</taxon>
        <taxon>Lupinus</taxon>
    </lineage>
</organism>
<evidence type="ECO:0000256" key="1">
    <source>
        <dbReference type="SAM" id="MobiDB-lite"/>
    </source>
</evidence>
<evidence type="ECO:0000313" key="2">
    <source>
        <dbReference type="EMBL" id="CAL0310477.1"/>
    </source>
</evidence>
<protein>
    <submittedName>
        <fullName evidence="2">Uncharacterized protein</fullName>
    </submittedName>
</protein>
<sequence length="148" mass="16918">MAMNPSPQRKQPQKVTLQPTLQNSTSSNSPLSFKDTNNSYYQPHRPNFTVSKSFSYTSSSPNSIFQAQDNFMDPTQNFQLIQDSNSIFMFSGEATCCSSSDGSCNNINQLNNVIEKEFEYGIYQKVDAVNYLYNEVEDTKKVCDVQWW</sequence>
<comment type="caution">
    <text evidence="2">The sequence shown here is derived from an EMBL/GenBank/DDBJ whole genome shotgun (WGS) entry which is preliminary data.</text>
</comment>
<dbReference type="EMBL" id="CAXHTB010000008">
    <property type="protein sequence ID" value="CAL0310477.1"/>
    <property type="molecule type" value="Genomic_DNA"/>
</dbReference>
<keyword evidence="3" id="KW-1185">Reference proteome</keyword>
<feature type="region of interest" description="Disordered" evidence="1">
    <location>
        <begin position="1"/>
        <end position="44"/>
    </location>
</feature>
<gene>
    <name evidence="2" type="ORF">LLUT_LOCUS11537</name>
</gene>
<accession>A0AAV1WN36</accession>
<name>A0AAV1WN36_LUPLU</name>
<dbReference type="AlphaFoldDB" id="A0AAV1WN36"/>
<proteinExistence type="predicted"/>